<organism evidence="1">
    <name type="scientific">freshwater metagenome</name>
    <dbReference type="NCBI Taxonomy" id="449393"/>
    <lineage>
        <taxon>unclassified sequences</taxon>
        <taxon>metagenomes</taxon>
        <taxon>ecological metagenomes</taxon>
    </lineage>
</organism>
<dbReference type="EMBL" id="CAEZSF010000111">
    <property type="protein sequence ID" value="CAB4543453.1"/>
    <property type="molecule type" value="Genomic_DNA"/>
</dbReference>
<protein>
    <submittedName>
        <fullName evidence="1">Unannotated protein</fullName>
    </submittedName>
</protein>
<accession>A0A6J6BZ10</accession>
<gene>
    <name evidence="1" type="ORF">UFOPK1358_01163</name>
</gene>
<sequence>MARVDQWNHRGTHHVRATGQNACHVIDCLGGSQIRRCGVTDAVGTQTEQLVNVVGGCDAERLDSHKLTGILTDLVWAVDPESYELELRVIRNQASGMVAYVAGTPLNDAISHGVLLMVRQASMWSSLSHVNHRSRLQRKIDSMCRKTAPDAGGVHLSD</sequence>
<evidence type="ECO:0000313" key="1">
    <source>
        <dbReference type="EMBL" id="CAB4543453.1"/>
    </source>
</evidence>
<proteinExistence type="predicted"/>
<name>A0A6J6BZ10_9ZZZZ</name>
<reference evidence="1" key="1">
    <citation type="submission" date="2020-05" db="EMBL/GenBank/DDBJ databases">
        <authorList>
            <person name="Chiriac C."/>
            <person name="Salcher M."/>
            <person name="Ghai R."/>
            <person name="Kavagutti S V."/>
        </authorList>
    </citation>
    <scope>NUCLEOTIDE SEQUENCE</scope>
</reference>
<dbReference type="AlphaFoldDB" id="A0A6J6BZ10"/>